<feature type="region of interest" description="Disordered" evidence="1">
    <location>
        <begin position="504"/>
        <end position="536"/>
    </location>
</feature>
<dbReference type="EMBL" id="MN740240">
    <property type="protein sequence ID" value="QHT95445.1"/>
    <property type="molecule type" value="Genomic_DNA"/>
</dbReference>
<organism evidence="2">
    <name type="scientific">viral metagenome</name>
    <dbReference type="NCBI Taxonomy" id="1070528"/>
    <lineage>
        <taxon>unclassified sequences</taxon>
        <taxon>metagenomes</taxon>
        <taxon>organismal metagenomes</taxon>
    </lineage>
</organism>
<proteinExistence type="predicted"/>
<sequence>MTELIQRQSLLMKETDSDTYMLFSLHKNELEQFVLNQDNQDTNALVDKLIEKLGNEPDVQHFDIGKLKIGAIESINDVLNEFKNKLYQIDFQTLLIDQLSTCFPEINAEANLDNLRFTHYGLFSYKSCLNYLRYLIIGLNSSSSEDEMLYPYSFMSIEKQNASEIVKTKQNPNAAWEPTDHYFIYNVCKSHKINKKGICTHMLNIFSNSEYAEKPLFLFVDSENKAAMNCYTKNQFQKVEDIFSGRDGRPVGVKTQGKNDIYMCRNKQAMKLSFINGDDNTIEYELMPIGSYRISLIAHGAVDLDPTMVFEEKFNMLDHYKQYLFPFKNMQYYAKLGGGVSLMSQVDETNAIYDVCYDTVVSNYKDEPTNQIVSTMPMIFHGFKKDDPKSRENFIGLYDCNMKRRIKENVELFGKDNEQVIHLDNLMQIIYVYCNENEVSFENVEIKIFACRGFCPVGEFAPVAMNGGDNENITTQLESVKHYESMDKNQFFEYLKKEMSTCPLQKKGGRKNKKKATRQYKKISSKNKTRKHKKYT</sequence>
<reference evidence="2" key="1">
    <citation type="journal article" date="2020" name="Nature">
        <title>Giant virus diversity and host interactions through global metagenomics.</title>
        <authorList>
            <person name="Schulz F."/>
            <person name="Roux S."/>
            <person name="Paez-Espino D."/>
            <person name="Jungbluth S."/>
            <person name="Walsh D.A."/>
            <person name="Denef V.J."/>
            <person name="McMahon K.D."/>
            <person name="Konstantinidis K.T."/>
            <person name="Eloe-Fadrosh E.A."/>
            <person name="Kyrpides N.C."/>
            <person name="Woyke T."/>
        </authorList>
    </citation>
    <scope>NUCLEOTIDE SEQUENCE</scope>
    <source>
        <strain evidence="2">GVMAG-M-3300024261-8</strain>
    </source>
</reference>
<protein>
    <submittedName>
        <fullName evidence="2">Uncharacterized protein</fullName>
    </submittedName>
</protein>
<accession>A0A6C0ISG1</accession>
<evidence type="ECO:0000313" key="2">
    <source>
        <dbReference type="EMBL" id="QHT95445.1"/>
    </source>
</evidence>
<dbReference type="AlphaFoldDB" id="A0A6C0ISG1"/>
<evidence type="ECO:0000256" key="1">
    <source>
        <dbReference type="SAM" id="MobiDB-lite"/>
    </source>
</evidence>
<name>A0A6C0ISG1_9ZZZZ</name>
<feature type="compositionally biased region" description="Basic residues" evidence="1">
    <location>
        <begin position="507"/>
        <end position="536"/>
    </location>
</feature>
<dbReference type="Gene3D" id="3.40.630.30">
    <property type="match status" value="1"/>
</dbReference>